<dbReference type="InterPro" id="IPR013087">
    <property type="entry name" value="Znf_C2H2_type"/>
</dbReference>
<evidence type="ECO:0000256" key="1">
    <source>
        <dbReference type="PROSITE-ProRule" id="PRU00042"/>
    </source>
</evidence>
<dbReference type="Proteomes" id="UP001497623">
    <property type="component" value="Unassembled WGS sequence"/>
</dbReference>
<feature type="domain" description="C2H2-type" evidence="3">
    <location>
        <begin position="431"/>
        <end position="455"/>
    </location>
</feature>
<reference evidence="4 5" key="1">
    <citation type="submission" date="2024-05" db="EMBL/GenBank/DDBJ databases">
        <authorList>
            <person name="Wallberg A."/>
        </authorList>
    </citation>
    <scope>NUCLEOTIDE SEQUENCE [LARGE SCALE GENOMIC DNA]</scope>
</reference>
<keyword evidence="1" id="KW-0863">Zinc-finger</keyword>
<feature type="non-terminal residue" evidence="4">
    <location>
        <position position="1"/>
    </location>
</feature>
<name>A0AAV2SU38_MEGNR</name>
<proteinExistence type="predicted"/>
<keyword evidence="2" id="KW-0175">Coiled coil</keyword>
<dbReference type="GO" id="GO:0008270">
    <property type="term" value="F:zinc ion binding"/>
    <property type="evidence" value="ECO:0007669"/>
    <property type="project" value="UniProtKB-KW"/>
</dbReference>
<keyword evidence="1" id="KW-0479">Metal-binding</keyword>
<evidence type="ECO:0000313" key="5">
    <source>
        <dbReference type="Proteomes" id="UP001497623"/>
    </source>
</evidence>
<evidence type="ECO:0000259" key="3">
    <source>
        <dbReference type="PROSITE" id="PS50157"/>
    </source>
</evidence>
<feature type="coiled-coil region" evidence="2">
    <location>
        <begin position="281"/>
        <end position="381"/>
    </location>
</feature>
<evidence type="ECO:0000313" key="4">
    <source>
        <dbReference type="EMBL" id="CAL4250793.1"/>
    </source>
</evidence>
<sequence>EFLDTNLGKQHAMPHYNLSQNGALLSMHPYHLGSTLPKPRLTHHQLGLSFPVPQYDPLPMELRPHNQFLTCFDIAKQIPGSHPLIHQIGVQPHFPVSNIEINQVLFIEKEKNDNHGGRTEEENTRNAVNIIENIKRYLDDNENDINDISNNSDERYSDLNAACMIKKGMELVDVKDVCLNEESLDFLKATEQLYADTIEPTAGPYIDESVNSKGLNSAKEKKKAMTSAERVRAYRARKSTEALKQYRERDRIRKAASCATLSEEQRQLKRERRRISCAAYRAAMTEEKKKRQRELDRIRSANSRKAMTEMQKIQQREQNRIRNATSRKAAMTEEKKKRQRELDRIRSANSRKAMTEMQKIKQREQNRIRNATSRKAIIKNQREKCCELEGLMIATSEADMTKEKKQQQCKQKNVRITTELTTERNLRNHNFLCEQCGERFKSMNYMLKHLQKHLE</sequence>
<gene>
    <name evidence="4" type="ORF">MNOR_LOCUS41724</name>
</gene>
<dbReference type="EMBL" id="CAXKWB010166957">
    <property type="protein sequence ID" value="CAL4250793.1"/>
    <property type="molecule type" value="Genomic_DNA"/>
</dbReference>
<accession>A0AAV2SU38</accession>
<dbReference type="AlphaFoldDB" id="A0AAV2SU38"/>
<organism evidence="4 5">
    <name type="scientific">Meganyctiphanes norvegica</name>
    <name type="common">Northern krill</name>
    <name type="synonym">Thysanopoda norvegica</name>
    <dbReference type="NCBI Taxonomy" id="48144"/>
    <lineage>
        <taxon>Eukaryota</taxon>
        <taxon>Metazoa</taxon>
        <taxon>Ecdysozoa</taxon>
        <taxon>Arthropoda</taxon>
        <taxon>Crustacea</taxon>
        <taxon>Multicrustacea</taxon>
        <taxon>Malacostraca</taxon>
        <taxon>Eumalacostraca</taxon>
        <taxon>Eucarida</taxon>
        <taxon>Euphausiacea</taxon>
        <taxon>Euphausiidae</taxon>
        <taxon>Meganyctiphanes</taxon>
    </lineage>
</organism>
<dbReference type="PROSITE" id="PS50157">
    <property type="entry name" value="ZINC_FINGER_C2H2_2"/>
    <property type="match status" value="1"/>
</dbReference>
<keyword evidence="1" id="KW-0862">Zinc</keyword>
<dbReference type="SMART" id="SM00355">
    <property type="entry name" value="ZnF_C2H2"/>
    <property type="match status" value="1"/>
</dbReference>
<evidence type="ECO:0000256" key="2">
    <source>
        <dbReference type="SAM" id="Coils"/>
    </source>
</evidence>
<comment type="caution">
    <text evidence="4">The sequence shown here is derived from an EMBL/GenBank/DDBJ whole genome shotgun (WGS) entry which is preliminary data.</text>
</comment>
<protein>
    <recommendedName>
        <fullName evidence="3">C2H2-type domain-containing protein</fullName>
    </recommendedName>
</protein>
<dbReference type="PROSITE" id="PS00028">
    <property type="entry name" value="ZINC_FINGER_C2H2_1"/>
    <property type="match status" value="1"/>
</dbReference>
<keyword evidence="5" id="KW-1185">Reference proteome</keyword>